<accession>A0ABP2CA88</accession>
<evidence type="ECO:0000313" key="2">
    <source>
        <dbReference type="Proteomes" id="UP000245702"/>
    </source>
</evidence>
<reference evidence="1 2" key="1">
    <citation type="submission" date="2016-01" db="EMBL/GenBank/DDBJ databases">
        <authorList>
            <person name="Brown R."/>
        </authorList>
    </citation>
    <scope>NUCLEOTIDE SEQUENCE [LARGE SCALE GENOMIC DNA]</scope>
    <source>
        <strain evidence="1">Sporomusa sphaeroides DSM 2875</strain>
    </source>
</reference>
<dbReference type="EMBL" id="FCOW01000024">
    <property type="protein sequence ID" value="CVK20837.1"/>
    <property type="molecule type" value="Genomic_DNA"/>
</dbReference>
<dbReference type="Proteomes" id="UP000245702">
    <property type="component" value="Unassembled WGS sequence"/>
</dbReference>
<evidence type="ECO:0008006" key="3">
    <source>
        <dbReference type="Google" id="ProtNLM"/>
    </source>
</evidence>
<protein>
    <recommendedName>
        <fullName evidence="3">Transposase</fullName>
    </recommendedName>
</protein>
<gene>
    <name evidence="1" type="ORF">SSPH_03505</name>
</gene>
<name>A0ABP2CA88_9FIRM</name>
<keyword evidence="2" id="KW-1185">Reference proteome</keyword>
<evidence type="ECO:0000313" key="1">
    <source>
        <dbReference type="EMBL" id="CVK20837.1"/>
    </source>
</evidence>
<proteinExistence type="predicted"/>
<comment type="caution">
    <text evidence="1">The sequence shown here is derived from an EMBL/GenBank/DDBJ whole genome shotgun (WGS) entry which is preliminary data.</text>
</comment>
<sequence>MAVERMFQAVETHCGKPMRVVRRCTEHTRQESYYTYCQGRSLDLRIQQLCA</sequence>
<organism evidence="1 2">
    <name type="scientific">Sporomusa sphaeroides DSM 2875</name>
    <dbReference type="NCBI Taxonomy" id="1337886"/>
    <lineage>
        <taxon>Bacteria</taxon>
        <taxon>Bacillati</taxon>
        <taxon>Bacillota</taxon>
        <taxon>Negativicutes</taxon>
        <taxon>Selenomonadales</taxon>
        <taxon>Sporomusaceae</taxon>
        <taxon>Sporomusa</taxon>
    </lineage>
</organism>